<accession>A0A5B6YHF3</accession>
<evidence type="ECO:0000313" key="2">
    <source>
        <dbReference type="EMBL" id="MPA31202.1"/>
    </source>
</evidence>
<name>A0A5B6YHF3_DAVIN</name>
<evidence type="ECO:0008006" key="3">
    <source>
        <dbReference type="Google" id="ProtNLM"/>
    </source>
</evidence>
<reference evidence="2" key="1">
    <citation type="submission" date="2019-08" db="EMBL/GenBank/DDBJ databases">
        <title>Reference gene set and small RNA set construction with multiple tissues from Davidia involucrata Baill.</title>
        <authorList>
            <person name="Yang H."/>
            <person name="Zhou C."/>
            <person name="Li G."/>
            <person name="Wang J."/>
            <person name="Gao P."/>
            <person name="Wang M."/>
            <person name="Wang R."/>
            <person name="Zhao Y."/>
        </authorList>
    </citation>
    <scope>NUCLEOTIDE SEQUENCE</scope>
    <source>
        <tissue evidence="2">Mixed with DoveR01_LX</tissue>
    </source>
</reference>
<gene>
    <name evidence="2" type="ORF">Din_000643</name>
</gene>
<organism evidence="2">
    <name type="scientific">Davidia involucrata</name>
    <name type="common">Dove tree</name>
    <dbReference type="NCBI Taxonomy" id="16924"/>
    <lineage>
        <taxon>Eukaryota</taxon>
        <taxon>Viridiplantae</taxon>
        <taxon>Streptophyta</taxon>
        <taxon>Embryophyta</taxon>
        <taxon>Tracheophyta</taxon>
        <taxon>Spermatophyta</taxon>
        <taxon>Magnoliopsida</taxon>
        <taxon>eudicotyledons</taxon>
        <taxon>Gunneridae</taxon>
        <taxon>Pentapetalae</taxon>
        <taxon>asterids</taxon>
        <taxon>Cornales</taxon>
        <taxon>Nyssaceae</taxon>
        <taxon>Davidia</taxon>
    </lineage>
</organism>
<protein>
    <recommendedName>
        <fullName evidence="3">DUF674 domain-containing protein</fullName>
    </recommendedName>
</protein>
<dbReference type="EMBL" id="GHES01000643">
    <property type="protein sequence ID" value="MPA31202.1"/>
    <property type="molecule type" value="Transcribed_RNA"/>
</dbReference>
<proteinExistence type="predicted"/>
<dbReference type="PANTHER" id="PTHR33103">
    <property type="entry name" value="OS01G0153900 PROTEIN"/>
    <property type="match status" value="1"/>
</dbReference>
<evidence type="ECO:0000256" key="1">
    <source>
        <dbReference type="SAM" id="MobiDB-lite"/>
    </source>
</evidence>
<dbReference type="Pfam" id="PF05056">
    <property type="entry name" value="DUF674"/>
    <property type="match status" value="1"/>
</dbReference>
<dbReference type="AlphaFoldDB" id="A0A5B6YHF3"/>
<dbReference type="InterPro" id="IPR007750">
    <property type="entry name" value="DUF674"/>
</dbReference>
<sequence length="254" mass="27290">MAATKVSLKLLIDTKGDRVLFAEAGKDFVDFLFHILSLPVGTVVRLLSKESMVGCLGGLYGSIENLSETYIQPNQTKDSVLMPKSPHSAPEVPLLLPHEGESSSSSSSSTRALYKCVNHISNGYGSPYQQCCGYAADDPRAVCPSCNNLMHTQLKYVAAPPAVTTTDQARTTSSGEGGYVKGVVTYMVMDDLVVKPMSTISSITLLNSFNVKELGALEEKVVDVTMDEGVKLLKFSLQSKAVLTDVFLGKKQLA</sequence>
<feature type="region of interest" description="Disordered" evidence="1">
    <location>
        <begin position="78"/>
        <end position="108"/>
    </location>
</feature>
<dbReference type="PANTHER" id="PTHR33103:SF19">
    <property type="entry name" value="OS09G0544700 PROTEIN"/>
    <property type="match status" value="1"/>
</dbReference>